<name>A0ACC2FU24_DALPE</name>
<protein>
    <submittedName>
        <fullName evidence="1">Uncharacterized protein</fullName>
    </submittedName>
</protein>
<organism evidence="1 2">
    <name type="scientific">Dallia pectoralis</name>
    <name type="common">Alaska blackfish</name>
    <dbReference type="NCBI Taxonomy" id="75939"/>
    <lineage>
        <taxon>Eukaryota</taxon>
        <taxon>Metazoa</taxon>
        <taxon>Chordata</taxon>
        <taxon>Craniata</taxon>
        <taxon>Vertebrata</taxon>
        <taxon>Euteleostomi</taxon>
        <taxon>Actinopterygii</taxon>
        <taxon>Neopterygii</taxon>
        <taxon>Teleostei</taxon>
        <taxon>Protacanthopterygii</taxon>
        <taxon>Esociformes</taxon>
        <taxon>Umbridae</taxon>
        <taxon>Dallia</taxon>
    </lineage>
</organism>
<proteinExistence type="predicted"/>
<dbReference type="EMBL" id="CM055749">
    <property type="protein sequence ID" value="KAJ7994818.1"/>
    <property type="molecule type" value="Genomic_DNA"/>
</dbReference>
<comment type="caution">
    <text evidence="1">The sequence shown here is derived from an EMBL/GenBank/DDBJ whole genome shotgun (WGS) entry which is preliminary data.</text>
</comment>
<sequence>MGAVNTFFARRLSGSSAASLAASLGLLELHTSPSSLAFTIELNKLRIPIKQLDLEINFEDLVSSASKLNLSLSEKPKSKSITNADSRLDCKREVVPAD</sequence>
<dbReference type="Proteomes" id="UP001157502">
    <property type="component" value="Chromosome 22"/>
</dbReference>
<reference evidence="1" key="1">
    <citation type="submission" date="2021-05" db="EMBL/GenBank/DDBJ databases">
        <authorList>
            <person name="Pan Q."/>
            <person name="Jouanno E."/>
            <person name="Zahm M."/>
            <person name="Klopp C."/>
            <person name="Cabau C."/>
            <person name="Louis A."/>
            <person name="Berthelot C."/>
            <person name="Parey E."/>
            <person name="Roest Crollius H."/>
            <person name="Montfort J."/>
            <person name="Robinson-Rechavi M."/>
            <person name="Bouchez O."/>
            <person name="Lampietro C."/>
            <person name="Lopez Roques C."/>
            <person name="Donnadieu C."/>
            <person name="Postlethwait J."/>
            <person name="Bobe J."/>
            <person name="Dillon D."/>
            <person name="Chandos A."/>
            <person name="von Hippel F."/>
            <person name="Guiguen Y."/>
        </authorList>
    </citation>
    <scope>NUCLEOTIDE SEQUENCE</scope>
    <source>
        <strain evidence="1">YG-Jan2019</strain>
    </source>
</reference>
<keyword evidence="2" id="KW-1185">Reference proteome</keyword>
<evidence type="ECO:0000313" key="2">
    <source>
        <dbReference type="Proteomes" id="UP001157502"/>
    </source>
</evidence>
<gene>
    <name evidence="1" type="ORF">DPEC_G00253410</name>
</gene>
<evidence type="ECO:0000313" key="1">
    <source>
        <dbReference type="EMBL" id="KAJ7994818.1"/>
    </source>
</evidence>
<accession>A0ACC2FU24</accession>